<dbReference type="GO" id="GO:0015095">
    <property type="term" value="F:magnesium ion transmembrane transporter activity"/>
    <property type="evidence" value="ECO:0000318"/>
    <property type="project" value="GO_Central"/>
</dbReference>
<keyword evidence="3" id="KW-1185">Reference proteome</keyword>
<sequence length="231" mass="25396">MWRSPLKNCTGLINQYIGKADGKHNSESWRGRAQVGIQTITSHGQQESACEEVNQVSNHGFQHRLSITDINVSHFQGGFSKKEESRSRRHPSQHLCHTYVPLYSSIPISLIHHPSTPSKSGLAPPEEDPDLARPSGSVGVGGAARIRKKGAGVRTWLLQGTTGQARVVEAGRHAIMWRTGLPARDFQILDLSLECRPPVVWTSFEGPRRSLSSPVPPSSLPEVESNMCLNQ</sequence>
<dbReference type="HOGENOM" id="CLU_1201671_0_0_1"/>
<organism evidence="2 3">
    <name type="scientific">Vitis vinifera</name>
    <name type="common">Grape</name>
    <dbReference type="NCBI Taxonomy" id="29760"/>
    <lineage>
        <taxon>Eukaryota</taxon>
        <taxon>Viridiplantae</taxon>
        <taxon>Streptophyta</taxon>
        <taxon>Embryophyta</taxon>
        <taxon>Tracheophyta</taxon>
        <taxon>Spermatophyta</taxon>
        <taxon>Magnoliopsida</taxon>
        <taxon>eudicotyledons</taxon>
        <taxon>Gunneridae</taxon>
        <taxon>Pentapetalae</taxon>
        <taxon>rosids</taxon>
        <taxon>Vitales</taxon>
        <taxon>Vitaceae</taxon>
        <taxon>Viteae</taxon>
        <taxon>Vitis</taxon>
    </lineage>
</organism>
<gene>
    <name evidence="2" type="ORF">VIT_00s0426g00010</name>
</gene>
<proteinExistence type="predicted"/>
<evidence type="ECO:0000256" key="1">
    <source>
        <dbReference type="SAM" id="MobiDB-lite"/>
    </source>
</evidence>
<protein>
    <submittedName>
        <fullName evidence="2">Uncharacterized protein</fullName>
    </submittedName>
</protein>
<accession>D7TRD8</accession>
<dbReference type="InParanoid" id="D7TRD8"/>
<reference evidence="3" key="1">
    <citation type="journal article" date="2007" name="Nature">
        <title>The grapevine genome sequence suggests ancestral hexaploidization in major angiosperm phyla.</title>
        <authorList>
            <consortium name="The French-Italian Public Consortium for Grapevine Genome Characterization."/>
            <person name="Jaillon O."/>
            <person name="Aury J.-M."/>
            <person name="Noel B."/>
            <person name="Policriti A."/>
            <person name="Clepet C."/>
            <person name="Casagrande A."/>
            <person name="Choisne N."/>
            <person name="Aubourg S."/>
            <person name="Vitulo N."/>
            <person name="Jubin C."/>
            <person name="Vezzi A."/>
            <person name="Legeai F."/>
            <person name="Hugueney P."/>
            <person name="Dasilva C."/>
            <person name="Horner D."/>
            <person name="Mica E."/>
            <person name="Jublot D."/>
            <person name="Poulain J."/>
            <person name="Bruyere C."/>
            <person name="Billault A."/>
            <person name="Segurens B."/>
            <person name="Gouyvenoux M."/>
            <person name="Ugarte E."/>
            <person name="Cattonaro F."/>
            <person name="Anthouard V."/>
            <person name="Vico V."/>
            <person name="Del Fabbro C."/>
            <person name="Alaux M."/>
            <person name="Di Gaspero G."/>
            <person name="Dumas V."/>
            <person name="Felice N."/>
            <person name="Paillard S."/>
            <person name="Juman I."/>
            <person name="Moroldo M."/>
            <person name="Scalabrin S."/>
            <person name="Canaguier A."/>
            <person name="Le Clainche I."/>
            <person name="Malacrida G."/>
            <person name="Durand E."/>
            <person name="Pesole G."/>
            <person name="Laucou V."/>
            <person name="Chatelet P."/>
            <person name="Merdinoglu D."/>
            <person name="Delledonne M."/>
            <person name="Pezzotti M."/>
            <person name="Lecharny A."/>
            <person name="Scarpelli C."/>
            <person name="Artiguenave F."/>
            <person name="Pe M.E."/>
            <person name="Valle G."/>
            <person name="Morgante M."/>
            <person name="Caboche M."/>
            <person name="Adam-Blondon A.-F."/>
            <person name="Weissenbach J."/>
            <person name="Quetier F."/>
            <person name="Wincker P."/>
        </authorList>
    </citation>
    <scope>NUCLEOTIDE SEQUENCE [LARGE SCALE GENOMIC DNA]</scope>
    <source>
        <strain evidence="3">cv. Pinot noir / PN40024</strain>
    </source>
</reference>
<dbReference type="GO" id="GO:0015693">
    <property type="term" value="P:magnesium ion transport"/>
    <property type="evidence" value="ECO:0000318"/>
    <property type="project" value="GO_Central"/>
</dbReference>
<name>D7TRD8_VITVI</name>
<evidence type="ECO:0000313" key="2">
    <source>
        <dbReference type="EMBL" id="CBI33061.3"/>
    </source>
</evidence>
<dbReference type="Proteomes" id="UP000009183">
    <property type="component" value="Unassembled WGS sequence, unordered"/>
</dbReference>
<dbReference type="PaxDb" id="29760-VIT_00s0426g00010.t01"/>
<feature type="region of interest" description="Disordered" evidence="1">
    <location>
        <begin position="114"/>
        <end position="143"/>
    </location>
</feature>
<dbReference type="EMBL" id="FN596019">
    <property type="protein sequence ID" value="CBI33061.3"/>
    <property type="molecule type" value="Genomic_DNA"/>
</dbReference>
<feature type="region of interest" description="Disordered" evidence="1">
    <location>
        <begin position="206"/>
        <end position="231"/>
    </location>
</feature>
<dbReference type="AlphaFoldDB" id="D7TRD8"/>
<evidence type="ECO:0000313" key="3">
    <source>
        <dbReference type="Proteomes" id="UP000009183"/>
    </source>
</evidence>